<dbReference type="CDD" id="cd20539">
    <property type="entry name" value="CYCLIN_CCNT_rpt2"/>
    <property type="match status" value="1"/>
</dbReference>
<keyword evidence="9" id="KW-1185">Reference proteome</keyword>
<dbReference type="InterPro" id="IPR013763">
    <property type="entry name" value="Cyclin-like_dom"/>
</dbReference>
<evidence type="ECO:0000256" key="2">
    <source>
        <dbReference type="ARBA" id="ARBA00023127"/>
    </source>
</evidence>
<dbReference type="AlphaFoldDB" id="A0A813WHG3"/>
<dbReference type="OrthoDB" id="25002at2759"/>
<dbReference type="EMBL" id="CAJOBC010000932">
    <property type="protein sequence ID" value="CAF3639953.1"/>
    <property type="molecule type" value="Genomic_DNA"/>
</dbReference>
<evidence type="ECO:0000313" key="7">
    <source>
        <dbReference type="EMBL" id="CAF0852342.1"/>
    </source>
</evidence>
<feature type="compositionally biased region" description="Low complexity" evidence="5">
    <location>
        <begin position="296"/>
        <end position="309"/>
    </location>
</feature>
<dbReference type="PANTHER" id="PTHR10026">
    <property type="entry name" value="CYCLIN"/>
    <property type="match status" value="1"/>
</dbReference>
<feature type="domain" description="Cyclin-like" evidence="6">
    <location>
        <begin position="181"/>
        <end position="274"/>
    </location>
</feature>
<reference evidence="7" key="1">
    <citation type="submission" date="2021-02" db="EMBL/GenBank/DDBJ databases">
        <authorList>
            <person name="Nowell W R."/>
        </authorList>
    </citation>
    <scope>NUCLEOTIDE SEQUENCE</scope>
</reference>
<dbReference type="InterPro" id="IPR036915">
    <property type="entry name" value="Cyclin-like_sf"/>
</dbReference>
<comment type="caution">
    <text evidence="7">The sequence shown here is derived from an EMBL/GenBank/DDBJ whole genome shotgun (WGS) entry which is preliminary data.</text>
</comment>
<evidence type="ECO:0000259" key="6">
    <source>
        <dbReference type="SMART" id="SM00385"/>
    </source>
</evidence>
<dbReference type="Proteomes" id="UP000681722">
    <property type="component" value="Unassembled WGS sequence"/>
</dbReference>
<comment type="similarity">
    <text evidence="4">Belongs to the cyclin family.</text>
</comment>
<feature type="compositionally biased region" description="Polar residues" evidence="5">
    <location>
        <begin position="570"/>
        <end position="581"/>
    </location>
</feature>
<dbReference type="Pfam" id="PF21797">
    <property type="entry name" value="CycT2-like_C"/>
    <property type="match status" value="1"/>
</dbReference>
<dbReference type="Proteomes" id="UP000663829">
    <property type="component" value="Unassembled WGS sequence"/>
</dbReference>
<feature type="compositionally biased region" description="Polar residues" evidence="5">
    <location>
        <begin position="628"/>
        <end position="646"/>
    </location>
</feature>
<feature type="compositionally biased region" description="Basic and acidic residues" evidence="5">
    <location>
        <begin position="524"/>
        <end position="537"/>
    </location>
</feature>
<evidence type="ECO:0000313" key="9">
    <source>
        <dbReference type="Proteomes" id="UP000663829"/>
    </source>
</evidence>
<evidence type="ECO:0000256" key="3">
    <source>
        <dbReference type="ARBA" id="ARBA00023163"/>
    </source>
</evidence>
<evidence type="ECO:0000256" key="5">
    <source>
        <dbReference type="SAM" id="MobiDB-lite"/>
    </source>
</evidence>
<sequence length="684" mass="77329">MQSTSTTANPVVKPKFHWIFPAEKFNDTPSRRDNMSSDEELNHRQQAAVFIYELGTNLKVPHYCINTAVVYMHRFYMVHSFKQFTKQKDNVQHELDIREGIARHTVSAACLFLACKVEEFPRTLRDLIENTGKVLRKKKAEEMTQEMIAQYTDDIVNHENVLLSTLGFSLMVDQPHPIIIKTIQTLSSQIQSLPEKTPRELAQTAYYLATKSILLTSFCVKYPPDLIACFCIHLAAAWVTIQIPSSSENKQWFQLVNELFTEKQLSDLSEEFLHIYEKCPEKIKKKLVYQNERQPQSGSTSSGGQSTSGHNRLMMFPPPQGPGRPMDMADSVVPQRPLSAQTYKEHRNNIKASTALPSQTQVQIPSSTQPVALKQETVKQEHPSAPSNQQRPPFQQTLVKRESLPTQQQNTHNSSRPPAPTFSSSSQHSATMPSVKQEQVNDRRSSQASLIPPDQRNRPSQPQPSSRGLPPHIQQQTRPYPQQSTVTPNFQHPRQLAPTHPYNYPQQQQQPQQQQGYPPPAASNRHELQQYQHRQDPNRTMAQPQQQRTSSRPTQPPPSSMGQGGDRKSTMNARPTSQQNFDHSRQEQGLSSSGPFASSSSRQPYTGISHHPQPSQTMGVHPSGMTVHLTNSSTHSTMPPSVQRNPYPQPTKRPYENPSSSSFDHNNAAKRSRPATNVPPNLHH</sequence>
<evidence type="ECO:0000256" key="1">
    <source>
        <dbReference type="ARBA" id="ARBA00023015"/>
    </source>
</evidence>
<feature type="compositionally biased region" description="Polar residues" evidence="5">
    <location>
        <begin position="602"/>
        <end position="618"/>
    </location>
</feature>
<keyword evidence="3" id="KW-0804">Transcription</keyword>
<feature type="compositionally biased region" description="Polar residues" evidence="5">
    <location>
        <begin position="473"/>
        <end position="492"/>
    </location>
</feature>
<dbReference type="SMART" id="SM00385">
    <property type="entry name" value="CYCLIN"/>
    <property type="match status" value="2"/>
</dbReference>
<protein>
    <recommendedName>
        <fullName evidence="6">Cyclin-like domain-containing protein</fullName>
    </recommendedName>
</protein>
<organism evidence="7 9">
    <name type="scientific">Didymodactylos carnosus</name>
    <dbReference type="NCBI Taxonomy" id="1234261"/>
    <lineage>
        <taxon>Eukaryota</taxon>
        <taxon>Metazoa</taxon>
        <taxon>Spiralia</taxon>
        <taxon>Gnathifera</taxon>
        <taxon>Rotifera</taxon>
        <taxon>Eurotatoria</taxon>
        <taxon>Bdelloidea</taxon>
        <taxon>Philodinida</taxon>
        <taxon>Philodinidae</taxon>
        <taxon>Didymodactylos</taxon>
    </lineage>
</organism>
<feature type="compositionally biased region" description="Low complexity" evidence="5">
    <location>
        <begin position="591"/>
        <end position="601"/>
    </location>
</feature>
<dbReference type="GO" id="GO:0016538">
    <property type="term" value="F:cyclin-dependent protein serine/threonine kinase regulator activity"/>
    <property type="evidence" value="ECO:0007669"/>
    <property type="project" value="InterPro"/>
</dbReference>
<dbReference type="InterPro" id="IPR000812">
    <property type="entry name" value="TFIIB"/>
</dbReference>
<feature type="region of interest" description="Disordered" evidence="5">
    <location>
        <begin position="373"/>
        <end position="684"/>
    </location>
</feature>
<dbReference type="GO" id="GO:0070897">
    <property type="term" value="P:transcription preinitiation complex assembly"/>
    <property type="evidence" value="ECO:0007669"/>
    <property type="project" value="InterPro"/>
</dbReference>
<keyword evidence="1" id="KW-0805">Transcription regulation</keyword>
<dbReference type="PRINTS" id="PR00685">
    <property type="entry name" value="TIFACTORIIB"/>
</dbReference>
<feature type="compositionally biased region" description="Low complexity" evidence="5">
    <location>
        <begin position="501"/>
        <end position="516"/>
    </location>
</feature>
<keyword evidence="2 4" id="KW-0195">Cyclin</keyword>
<dbReference type="EMBL" id="CAJNOQ010000932">
    <property type="protein sequence ID" value="CAF0852342.1"/>
    <property type="molecule type" value="Genomic_DNA"/>
</dbReference>
<dbReference type="InterPro" id="IPR043198">
    <property type="entry name" value="Cyclin/Ssn8"/>
</dbReference>
<dbReference type="InterPro" id="IPR006671">
    <property type="entry name" value="Cyclin_N"/>
</dbReference>
<feature type="compositionally biased region" description="Polar residues" evidence="5">
    <location>
        <begin position="674"/>
        <end position="684"/>
    </location>
</feature>
<dbReference type="Pfam" id="PF00134">
    <property type="entry name" value="Cyclin_N"/>
    <property type="match status" value="1"/>
</dbReference>
<gene>
    <name evidence="7" type="ORF">GPM918_LOCUS6139</name>
    <name evidence="8" type="ORF">SRO942_LOCUS6139</name>
</gene>
<evidence type="ECO:0000313" key="8">
    <source>
        <dbReference type="EMBL" id="CAF3639953.1"/>
    </source>
</evidence>
<dbReference type="SUPFAM" id="SSF47954">
    <property type="entry name" value="Cyclin-like"/>
    <property type="match status" value="2"/>
</dbReference>
<dbReference type="Gene3D" id="1.10.472.10">
    <property type="entry name" value="Cyclin-like"/>
    <property type="match status" value="2"/>
</dbReference>
<accession>A0A813WHG3</accession>
<feature type="domain" description="Cyclin-like" evidence="6">
    <location>
        <begin position="49"/>
        <end position="164"/>
    </location>
</feature>
<feature type="compositionally biased region" description="Polar residues" evidence="5">
    <location>
        <begin position="385"/>
        <end position="438"/>
    </location>
</feature>
<name>A0A813WHG3_9BILA</name>
<evidence type="ECO:0000256" key="4">
    <source>
        <dbReference type="RuleBase" id="RU000383"/>
    </source>
</evidence>
<feature type="region of interest" description="Disordered" evidence="5">
    <location>
        <begin position="290"/>
        <end position="331"/>
    </location>
</feature>
<proteinExistence type="inferred from homology"/>
<dbReference type="GO" id="GO:0006357">
    <property type="term" value="P:regulation of transcription by RNA polymerase II"/>
    <property type="evidence" value="ECO:0007669"/>
    <property type="project" value="InterPro"/>
</dbReference>
<feature type="compositionally biased region" description="Low complexity" evidence="5">
    <location>
        <begin position="543"/>
        <end position="553"/>
    </location>
</feature>